<evidence type="ECO:0000313" key="2">
    <source>
        <dbReference type="EMBL" id="CAA9502048.1"/>
    </source>
</evidence>
<feature type="transmembrane region" description="Helical" evidence="1">
    <location>
        <begin position="174"/>
        <end position="193"/>
    </location>
</feature>
<dbReference type="GO" id="GO:0005886">
    <property type="term" value="C:plasma membrane"/>
    <property type="evidence" value="ECO:0007669"/>
    <property type="project" value="UniProtKB-SubCell"/>
</dbReference>
<evidence type="ECO:0000256" key="1">
    <source>
        <dbReference type="RuleBase" id="RU363076"/>
    </source>
</evidence>
<comment type="caution">
    <text evidence="1">Lacks conserved residue(s) required for the propagation of feature annotation.</text>
</comment>
<keyword evidence="1" id="KW-0472">Membrane</keyword>
<proteinExistence type="inferred from homology"/>
<keyword evidence="1" id="KW-0812">Transmembrane</keyword>
<comment type="similarity">
    <text evidence="1">Belongs to the SURF1 family.</text>
</comment>
<dbReference type="AlphaFoldDB" id="A0A6J4SKY6"/>
<keyword evidence="1" id="KW-1133">Transmembrane helix</keyword>
<name>A0A6J4SKY6_9SPHN</name>
<protein>
    <recommendedName>
        <fullName evidence="1">SURF1-like protein</fullName>
    </recommendedName>
</protein>
<dbReference type="Pfam" id="PF02104">
    <property type="entry name" value="SURF1"/>
    <property type="match status" value="1"/>
</dbReference>
<dbReference type="EMBL" id="CADCVW010000057">
    <property type="protein sequence ID" value="CAA9502048.1"/>
    <property type="molecule type" value="Genomic_DNA"/>
</dbReference>
<organism evidence="2">
    <name type="scientific">uncultured Sphingomonadaceae bacterium</name>
    <dbReference type="NCBI Taxonomy" id="169976"/>
    <lineage>
        <taxon>Bacteria</taxon>
        <taxon>Pseudomonadati</taxon>
        <taxon>Pseudomonadota</taxon>
        <taxon>Alphaproteobacteria</taxon>
        <taxon>Sphingomonadales</taxon>
        <taxon>Sphingomonadaceae</taxon>
        <taxon>environmental samples</taxon>
    </lineage>
</organism>
<gene>
    <name evidence="2" type="ORF">AVDCRST_MAG39-1423</name>
</gene>
<dbReference type="InterPro" id="IPR002994">
    <property type="entry name" value="Surf1/Shy1"/>
</dbReference>
<reference evidence="2" key="1">
    <citation type="submission" date="2020-02" db="EMBL/GenBank/DDBJ databases">
        <authorList>
            <person name="Meier V. D."/>
        </authorList>
    </citation>
    <scope>NUCLEOTIDE SEQUENCE</scope>
    <source>
        <strain evidence="2">AVDCRST_MAG39</strain>
    </source>
</reference>
<accession>A0A6J4SKY6</accession>
<keyword evidence="1" id="KW-1003">Cell membrane</keyword>
<sequence>MKLPFWPTLLVALAVATMLGLGLWQLDRAGEKRAQIAQLRSNPAVPPIAFPRFPDERLLFRRASGHCLEVARTSTEGAGASGFRVIAECRTGGLEGPGMLVQLGTTRDPRPVVRWPGGEVAGYLSYAPDNRSMLSSLVGGDNRRLMLVSAAPLAGLAPNTPPDVSSVPNNHSGYALQWFFFAAAAALIYALALRRRGGTPAAKGEAF</sequence>
<comment type="subcellular location">
    <subcellularLocation>
        <location evidence="1">Cell membrane</location>
        <topology evidence="1">Multi-pass membrane protein</topology>
    </subcellularLocation>
</comment>